<keyword evidence="3" id="KW-1185">Reference proteome</keyword>
<accession>A0AAV4W803</accession>
<feature type="compositionally biased region" description="Polar residues" evidence="1">
    <location>
        <begin position="24"/>
        <end position="36"/>
    </location>
</feature>
<reference evidence="2 3" key="1">
    <citation type="submission" date="2021-06" db="EMBL/GenBank/DDBJ databases">
        <title>Caerostris extrusa draft genome.</title>
        <authorList>
            <person name="Kono N."/>
            <person name="Arakawa K."/>
        </authorList>
    </citation>
    <scope>NUCLEOTIDE SEQUENCE [LARGE SCALE GENOMIC DNA]</scope>
</reference>
<comment type="caution">
    <text evidence="2">The sequence shown here is derived from an EMBL/GenBank/DDBJ whole genome shotgun (WGS) entry which is preliminary data.</text>
</comment>
<dbReference type="EMBL" id="BPLR01015817">
    <property type="protein sequence ID" value="GIY78906.1"/>
    <property type="molecule type" value="Genomic_DNA"/>
</dbReference>
<proteinExistence type="predicted"/>
<feature type="region of interest" description="Disordered" evidence="1">
    <location>
        <begin position="14"/>
        <end position="36"/>
    </location>
</feature>
<name>A0AAV4W803_CAEEX</name>
<dbReference type="Proteomes" id="UP001054945">
    <property type="component" value="Unassembled WGS sequence"/>
</dbReference>
<organism evidence="2 3">
    <name type="scientific">Caerostris extrusa</name>
    <name type="common">Bark spider</name>
    <name type="synonym">Caerostris bankana</name>
    <dbReference type="NCBI Taxonomy" id="172846"/>
    <lineage>
        <taxon>Eukaryota</taxon>
        <taxon>Metazoa</taxon>
        <taxon>Ecdysozoa</taxon>
        <taxon>Arthropoda</taxon>
        <taxon>Chelicerata</taxon>
        <taxon>Arachnida</taxon>
        <taxon>Araneae</taxon>
        <taxon>Araneomorphae</taxon>
        <taxon>Entelegynae</taxon>
        <taxon>Araneoidea</taxon>
        <taxon>Araneidae</taxon>
        <taxon>Caerostris</taxon>
    </lineage>
</organism>
<evidence type="ECO:0000313" key="2">
    <source>
        <dbReference type="EMBL" id="GIY78906.1"/>
    </source>
</evidence>
<evidence type="ECO:0000313" key="3">
    <source>
        <dbReference type="Proteomes" id="UP001054945"/>
    </source>
</evidence>
<dbReference type="AlphaFoldDB" id="A0AAV4W803"/>
<gene>
    <name evidence="2" type="ORF">CEXT_594941</name>
</gene>
<evidence type="ECO:0000256" key="1">
    <source>
        <dbReference type="SAM" id="MobiDB-lite"/>
    </source>
</evidence>
<sequence length="89" mass="9969">MYLLPECHWPSKTDQTELGVPKGFSSNRTKNGNSTDSSFFLTLPSTNQRINKTEVFFSIIASIESYCNALGLPYAGTLVDFSTHWRSTD</sequence>
<protein>
    <submittedName>
        <fullName evidence="2">Uncharacterized protein</fullName>
    </submittedName>
</protein>